<name>A0ABR9VAW9_9CYAN</name>
<proteinExistence type="predicted"/>
<dbReference type="InterPro" id="IPR036388">
    <property type="entry name" value="WH-like_DNA-bd_sf"/>
</dbReference>
<comment type="caution">
    <text evidence="1">The sequence shown here is derived from an EMBL/GenBank/DDBJ whole genome shotgun (WGS) entry which is preliminary data.</text>
</comment>
<protein>
    <submittedName>
        <fullName evidence="1">Helix-turn-helix domain-containing protein</fullName>
    </submittedName>
</protein>
<dbReference type="EMBL" id="JADEWB010000013">
    <property type="protein sequence ID" value="MBE9235287.1"/>
    <property type="molecule type" value="Genomic_DNA"/>
</dbReference>
<keyword evidence="2" id="KW-1185">Reference proteome</keyword>
<dbReference type="RefSeq" id="WP_228051641.1">
    <property type="nucleotide sequence ID" value="NZ_JADEWB010000013.1"/>
</dbReference>
<dbReference type="Pfam" id="PF13730">
    <property type="entry name" value="HTH_36"/>
    <property type="match status" value="1"/>
</dbReference>
<dbReference type="InterPro" id="IPR036390">
    <property type="entry name" value="WH_DNA-bd_sf"/>
</dbReference>
<dbReference type="Proteomes" id="UP000606776">
    <property type="component" value="Unassembled WGS sequence"/>
</dbReference>
<evidence type="ECO:0000313" key="2">
    <source>
        <dbReference type="Proteomes" id="UP000606776"/>
    </source>
</evidence>
<sequence>MEKRQKLPIILVSEELDVYSLNPYEFRLYAYISHRGECYSRLDTIATICQMSVRKAQYSLKNLCELGLIKKTKRKLTTDIYVIESPDKWKQPESIKPLELEEIEKIETENTTPLELEEIEKIETENTTPLELEEIEKIETEKSQPIFVHAILDLYGLNPYDFRIYAHIAACGGSCESNFENIKNICKMSIRKAQYSVKNLALHKCGMNWRLKPLKIRSKLGEIIP</sequence>
<dbReference type="Gene3D" id="1.10.10.10">
    <property type="entry name" value="Winged helix-like DNA-binding domain superfamily/Winged helix DNA-binding domain"/>
    <property type="match status" value="1"/>
</dbReference>
<dbReference type="SUPFAM" id="SSF46785">
    <property type="entry name" value="Winged helix' DNA-binding domain"/>
    <property type="match status" value="1"/>
</dbReference>
<gene>
    <name evidence="1" type="ORF">IQ227_04330</name>
</gene>
<organism evidence="1 2">
    <name type="scientific">Sphaerospermopsis aphanizomenoides LEGE 00250</name>
    <dbReference type="NCBI Taxonomy" id="2777972"/>
    <lineage>
        <taxon>Bacteria</taxon>
        <taxon>Bacillati</taxon>
        <taxon>Cyanobacteriota</taxon>
        <taxon>Cyanophyceae</taxon>
        <taxon>Nostocales</taxon>
        <taxon>Aphanizomenonaceae</taxon>
        <taxon>Sphaerospermopsis</taxon>
        <taxon>Sphaerospermopsis aphanizomenoides</taxon>
    </lineage>
</organism>
<reference evidence="1 2" key="1">
    <citation type="submission" date="2020-10" db="EMBL/GenBank/DDBJ databases">
        <authorList>
            <person name="Castelo-Branco R."/>
            <person name="Eusebio N."/>
            <person name="Adriana R."/>
            <person name="Vieira A."/>
            <person name="Brugerolle De Fraissinette N."/>
            <person name="Rezende De Castro R."/>
            <person name="Schneider M.P."/>
            <person name="Vasconcelos V."/>
            <person name="Leao P.N."/>
        </authorList>
    </citation>
    <scope>NUCLEOTIDE SEQUENCE [LARGE SCALE GENOMIC DNA]</scope>
    <source>
        <strain evidence="1 2">LEGE 00250</strain>
    </source>
</reference>
<evidence type="ECO:0000313" key="1">
    <source>
        <dbReference type="EMBL" id="MBE9235287.1"/>
    </source>
</evidence>
<accession>A0ABR9VAW9</accession>